<proteinExistence type="predicted"/>
<dbReference type="AlphaFoldDB" id="A0A0D0DYY2"/>
<protein>
    <submittedName>
        <fullName evidence="1">Uncharacterized protein</fullName>
    </submittedName>
</protein>
<reference evidence="2" key="2">
    <citation type="submission" date="2015-01" db="EMBL/GenBank/DDBJ databases">
        <title>Evolutionary Origins and Diversification of the Mycorrhizal Mutualists.</title>
        <authorList>
            <consortium name="DOE Joint Genome Institute"/>
            <consortium name="Mycorrhizal Genomics Consortium"/>
            <person name="Kohler A."/>
            <person name="Kuo A."/>
            <person name="Nagy L.G."/>
            <person name="Floudas D."/>
            <person name="Copeland A."/>
            <person name="Barry K.W."/>
            <person name="Cichocki N."/>
            <person name="Veneault-Fourrey C."/>
            <person name="LaButti K."/>
            <person name="Lindquist E.A."/>
            <person name="Lipzen A."/>
            <person name="Lundell T."/>
            <person name="Morin E."/>
            <person name="Murat C."/>
            <person name="Riley R."/>
            <person name="Ohm R."/>
            <person name="Sun H."/>
            <person name="Tunlid A."/>
            <person name="Henrissat B."/>
            <person name="Grigoriev I.V."/>
            <person name="Hibbett D.S."/>
            <person name="Martin F."/>
        </authorList>
    </citation>
    <scope>NUCLEOTIDE SEQUENCE [LARGE SCALE GENOMIC DNA]</scope>
    <source>
        <strain evidence="2">Ve08.2h10</strain>
    </source>
</reference>
<dbReference type="OrthoDB" id="2643663at2759"/>
<organism evidence="1 2">
    <name type="scientific">Paxillus rubicundulus Ve08.2h10</name>
    <dbReference type="NCBI Taxonomy" id="930991"/>
    <lineage>
        <taxon>Eukaryota</taxon>
        <taxon>Fungi</taxon>
        <taxon>Dikarya</taxon>
        <taxon>Basidiomycota</taxon>
        <taxon>Agaricomycotina</taxon>
        <taxon>Agaricomycetes</taxon>
        <taxon>Agaricomycetidae</taxon>
        <taxon>Boletales</taxon>
        <taxon>Paxilineae</taxon>
        <taxon>Paxillaceae</taxon>
        <taxon>Paxillus</taxon>
    </lineage>
</organism>
<dbReference type="EMBL" id="KN825329">
    <property type="protein sequence ID" value="KIK91959.1"/>
    <property type="molecule type" value="Genomic_DNA"/>
</dbReference>
<keyword evidence="2" id="KW-1185">Reference proteome</keyword>
<evidence type="ECO:0000313" key="2">
    <source>
        <dbReference type="Proteomes" id="UP000054538"/>
    </source>
</evidence>
<sequence>MLSSAFDIIIQIILQFTPHGAFHAFEAPNDILRMLNERRGWAIDAYRSCFNINLPRNNSFATLCTLVFLAMAETMHLCYGRLSPTQLMGRIDAIGHENFAIMNAIPELGVIVVRIIEILAMSDSPVTAASLALVGCLPVIGLQVPALLHFMKTLSEVASRTILRVVEFLQKWMHRFRSQEGGSEGGTSIVGDSPA</sequence>
<name>A0A0D0DYY2_9AGAM</name>
<dbReference type="HOGENOM" id="CLU_1409203_0_0_1"/>
<gene>
    <name evidence="1" type="ORF">PAXRUDRAFT_830401</name>
</gene>
<dbReference type="Proteomes" id="UP000054538">
    <property type="component" value="Unassembled WGS sequence"/>
</dbReference>
<evidence type="ECO:0000313" key="1">
    <source>
        <dbReference type="EMBL" id="KIK91959.1"/>
    </source>
</evidence>
<dbReference type="InParanoid" id="A0A0D0DYY2"/>
<reference evidence="1 2" key="1">
    <citation type="submission" date="2014-04" db="EMBL/GenBank/DDBJ databases">
        <authorList>
            <consortium name="DOE Joint Genome Institute"/>
            <person name="Kuo A."/>
            <person name="Kohler A."/>
            <person name="Jargeat P."/>
            <person name="Nagy L.G."/>
            <person name="Floudas D."/>
            <person name="Copeland A."/>
            <person name="Barry K.W."/>
            <person name="Cichocki N."/>
            <person name="Veneault-Fourrey C."/>
            <person name="LaButti K."/>
            <person name="Lindquist E.A."/>
            <person name="Lipzen A."/>
            <person name="Lundell T."/>
            <person name="Morin E."/>
            <person name="Murat C."/>
            <person name="Sun H."/>
            <person name="Tunlid A."/>
            <person name="Henrissat B."/>
            <person name="Grigoriev I.V."/>
            <person name="Hibbett D.S."/>
            <person name="Martin F."/>
            <person name="Nordberg H.P."/>
            <person name="Cantor M.N."/>
            <person name="Hua S.X."/>
        </authorList>
    </citation>
    <scope>NUCLEOTIDE SEQUENCE [LARGE SCALE GENOMIC DNA]</scope>
    <source>
        <strain evidence="1 2">Ve08.2h10</strain>
    </source>
</reference>
<accession>A0A0D0DYY2</accession>